<dbReference type="EMBL" id="JYDP01000011">
    <property type="protein sequence ID" value="KRZ16515.1"/>
    <property type="molecule type" value="Genomic_DNA"/>
</dbReference>
<accession>A0A0V1I0U5</accession>
<name>A0A0V1I0U5_9BILA</name>
<dbReference type="Proteomes" id="UP000055024">
    <property type="component" value="Unassembled WGS sequence"/>
</dbReference>
<evidence type="ECO:0000313" key="2">
    <source>
        <dbReference type="Proteomes" id="UP000055024"/>
    </source>
</evidence>
<evidence type="ECO:0000313" key="1">
    <source>
        <dbReference type="EMBL" id="KRZ16515.1"/>
    </source>
</evidence>
<comment type="caution">
    <text evidence="1">The sequence shown here is derived from an EMBL/GenBank/DDBJ whole genome shotgun (WGS) entry which is preliminary data.</text>
</comment>
<organism evidence="1 2">
    <name type="scientific">Trichinella zimbabwensis</name>
    <dbReference type="NCBI Taxonomy" id="268475"/>
    <lineage>
        <taxon>Eukaryota</taxon>
        <taxon>Metazoa</taxon>
        <taxon>Ecdysozoa</taxon>
        <taxon>Nematoda</taxon>
        <taxon>Enoplea</taxon>
        <taxon>Dorylaimia</taxon>
        <taxon>Trichinellida</taxon>
        <taxon>Trichinellidae</taxon>
        <taxon>Trichinella</taxon>
    </lineage>
</organism>
<dbReference type="AlphaFoldDB" id="A0A0V1I0U5"/>
<gene>
    <name evidence="1" type="ORF">T11_2565</name>
</gene>
<reference evidence="1 2" key="1">
    <citation type="submission" date="2015-01" db="EMBL/GenBank/DDBJ databases">
        <title>Evolution of Trichinella species and genotypes.</title>
        <authorList>
            <person name="Korhonen P.K."/>
            <person name="Edoardo P."/>
            <person name="Giuseppe L.R."/>
            <person name="Gasser R.B."/>
        </authorList>
    </citation>
    <scope>NUCLEOTIDE SEQUENCE [LARGE SCALE GENOMIC DNA]</scope>
    <source>
        <strain evidence="1">ISS1029</strain>
    </source>
</reference>
<keyword evidence="2" id="KW-1185">Reference proteome</keyword>
<protein>
    <submittedName>
        <fullName evidence="1">Uncharacterized protein</fullName>
    </submittedName>
</protein>
<proteinExistence type="predicted"/>
<sequence>MDIIYGEGRGNGKEWERKEGDVAEWRSIVIWAHFYKCHQRQSAPFHIQRSRVKVFAEAHLSKADTVAVRCNLCRASANRAAGSRWRNRHFDQRNMLR</sequence>